<keyword evidence="8" id="KW-0902">Two-component regulatory system</keyword>
<dbReference type="SUPFAM" id="SSF55874">
    <property type="entry name" value="ATPase domain of HSP90 chaperone/DNA topoisomerase II/histidine kinase"/>
    <property type="match status" value="1"/>
</dbReference>
<keyword evidence="9" id="KW-0812">Transmembrane</keyword>
<dbReference type="EMBL" id="QFFG01000002">
    <property type="protein sequence ID" value="PWG05703.1"/>
    <property type="molecule type" value="Genomic_DNA"/>
</dbReference>
<comment type="catalytic activity">
    <reaction evidence="1">
        <text>ATP + protein L-histidine = ADP + protein N-phospho-L-histidine.</text>
        <dbReference type="EC" id="2.7.13.3"/>
    </reaction>
</comment>
<evidence type="ECO:0000313" key="11">
    <source>
        <dbReference type="EMBL" id="PWG05703.1"/>
    </source>
</evidence>
<keyword evidence="3" id="KW-0597">Phosphoprotein</keyword>
<evidence type="ECO:0000256" key="9">
    <source>
        <dbReference type="SAM" id="Phobius"/>
    </source>
</evidence>
<evidence type="ECO:0000256" key="5">
    <source>
        <dbReference type="ARBA" id="ARBA00022741"/>
    </source>
</evidence>
<dbReference type="OrthoDB" id="9778366at2"/>
<dbReference type="InterPro" id="IPR003594">
    <property type="entry name" value="HATPase_dom"/>
</dbReference>
<organism evidence="11 12">
    <name type="scientific">Polaribacter aquimarinus</name>
    <dbReference type="NCBI Taxonomy" id="2100726"/>
    <lineage>
        <taxon>Bacteria</taxon>
        <taxon>Pseudomonadati</taxon>
        <taxon>Bacteroidota</taxon>
        <taxon>Flavobacteriia</taxon>
        <taxon>Flavobacteriales</taxon>
        <taxon>Flavobacteriaceae</taxon>
    </lineage>
</organism>
<dbReference type="GO" id="GO:0000155">
    <property type="term" value="F:phosphorelay sensor kinase activity"/>
    <property type="evidence" value="ECO:0007669"/>
    <property type="project" value="InterPro"/>
</dbReference>
<keyword evidence="5" id="KW-0547">Nucleotide-binding</keyword>
<reference evidence="11 12" key="1">
    <citation type="submission" date="2018-05" db="EMBL/GenBank/DDBJ databases">
        <title>Polaribacter aquimarinus sp. nov., isolated from sediment in a sediment of sea.</title>
        <authorList>
            <person name="Lu D."/>
        </authorList>
    </citation>
    <scope>NUCLEOTIDE SEQUENCE [LARGE SCALE GENOMIC DNA]</scope>
    <source>
        <strain evidence="11 12">ZY113</strain>
    </source>
</reference>
<accession>A0A2U2JBI8</accession>
<evidence type="ECO:0000259" key="10">
    <source>
        <dbReference type="PROSITE" id="PS50109"/>
    </source>
</evidence>
<gene>
    <name evidence="11" type="ORF">DIS07_04460</name>
</gene>
<dbReference type="RefSeq" id="WP_109404036.1">
    <property type="nucleotide sequence ID" value="NZ_QFFG01000002.1"/>
</dbReference>
<evidence type="ECO:0000256" key="8">
    <source>
        <dbReference type="ARBA" id="ARBA00023012"/>
    </source>
</evidence>
<dbReference type="EC" id="2.7.13.3" evidence="2"/>
<dbReference type="InterPro" id="IPR036890">
    <property type="entry name" value="HATPase_C_sf"/>
</dbReference>
<feature type="transmembrane region" description="Helical" evidence="9">
    <location>
        <begin position="12"/>
        <end position="35"/>
    </location>
</feature>
<comment type="caution">
    <text evidence="11">The sequence shown here is derived from an EMBL/GenBank/DDBJ whole genome shotgun (WGS) entry which is preliminary data.</text>
</comment>
<sequence length="267" mass="30660">MEEIFSNENQVIQVVLIGVLMLLLMGSALLIFFFLSRKKIVEKELEKKSLEITHQREMISSIIVTQEKERKRIAQDLHDDISSKLNVINLNANLLKDGELKPEEYLLVNDTILEATDKTLESARKIAHNLLPPILDKFGLKDALEELADSFNNSRKIKIEYILNYPKDFLSSQSELHMFRIVQELINNSIRHGKAKNSSINIEIINKNLRFTYIDNGKGFNQNNLDHQKGLGMKNIESRVSLLNGNYQIKSQKDKGFKIIITIINPS</sequence>
<dbReference type="InterPro" id="IPR005467">
    <property type="entry name" value="His_kinase_dom"/>
</dbReference>
<keyword evidence="9" id="KW-0472">Membrane</keyword>
<evidence type="ECO:0000256" key="3">
    <source>
        <dbReference type="ARBA" id="ARBA00022553"/>
    </source>
</evidence>
<dbReference type="PANTHER" id="PTHR24421">
    <property type="entry name" value="NITRATE/NITRITE SENSOR PROTEIN NARX-RELATED"/>
    <property type="match status" value="1"/>
</dbReference>
<protein>
    <recommendedName>
        <fullName evidence="2">histidine kinase</fullName>
        <ecNumber evidence="2">2.7.13.3</ecNumber>
    </recommendedName>
</protein>
<keyword evidence="6 11" id="KW-0418">Kinase</keyword>
<feature type="domain" description="Histidine kinase" evidence="10">
    <location>
        <begin position="76"/>
        <end position="267"/>
    </location>
</feature>
<keyword evidence="4" id="KW-0808">Transferase</keyword>
<dbReference type="AlphaFoldDB" id="A0A2U2JBI8"/>
<evidence type="ECO:0000256" key="2">
    <source>
        <dbReference type="ARBA" id="ARBA00012438"/>
    </source>
</evidence>
<dbReference type="GO" id="GO:0046983">
    <property type="term" value="F:protein dimerization activity"/>
    <property type="evidence" value="ECO:0007669"/>
    <property type="project" value="InterPro"/>
</dbReference>
<name>A0A2U2JBI8_9FLAO</name>
<proteinExistence type="predicted"/>
<evidence type="ECO:0000313" key="12">
    <source>
        <dbReference type="Proteomes" id="UP000245670"/>
    </source>
</evidence>
<dbReference type="Pfam" id="PF07730">
    <property type="entry name" value="HisKA_3"/>
    <property type="match status" value="1"/>
</dbReference>
<evidence type="ECO:0000256" key="1">
    <source>
        <dbReference type="ARBA" id="ARBA00000085"/>
    </source>
</evidence>
<dbReference type="Proteomes" id="UP000245670">
    <property type="component" value="Unassembled WGS sequence"/>
</dbReference>
<keyword evidence="12" id="KW-1185">Reference proteome</keyword>
<keyword evidence="7" id="KW-0067">ATP-binding</keyword>
<dbReference type="SMART" id="SM00387">
    <property type="entry name" value="HATPase_c"/>
    <property type="match status" value="1"/>
</dbReference>
<evidence type="ECO:0000256" key="4">
    <source>
        <dbReference type="ARBA" id="ARBA00022679"/>
    </source>
</evidence>
<keyword evidence="9" id="KW-1133">Transmembrane helix</keyword>
<dbReference type="GO" id="GO:0005524">
    <property type="term" value="F:ATP binding"/>
    <property type="evidence" value="ECO:0007669"/>
    <property type="project" value="UniProtKB-KW"/>
</dbReference>
<dbReference type="Gene3D" id="3.30.565.10">
    <property type="entry name" value="Histidine kinase-like ATPase, C-terminal domain"/>
    <property type="match status" value="1"/>
</dbReference>
<dbReference type="Pfam" id="PF02518">
    <property type="entry name" value="HATPase_c"/>
    <property type="match status" value="1"/>
</dbReference>
<dbReference type="InterPro" id="IPR011712">
    <property type="entry name" value="Sig_transdc_His_kin_sub3_dim/P"/>
</dbReference>
<dbReference type="PANTHER" id="PTHR24421:SF10">
    <property type="entry name" value="NITRATE_NITRITE SENSOR PROTEIN NARQ"/>
    <property type="match status" value="1"/>
</dbReference>
<dbReference type="PROSITE" id="PS50109">
    <property type="entry name" value="HIS_KIN"/>
    <property type="match status" value="1"/>
</dbReference>
<evidence type="ECO:0000256" key="6">
    <source>
        <dbReference type="ARBA" id="ARBA00022777"/>
    </source>
</evidence>
<dbReference type="GO" id="GO:0016020">
    <property type="term" value="C:membrane"/>
    <property type="evidence" value="ECO:0007669"/>
    <property type="project" value="InterPro"/>
</dbReference>
<dbReference type="CDD" id="cd16917">
    <property type="entry name" value="HATPase_UhpB-NarQ-NarX-like"/>
    <property type="match status" value="1"/>
</dbReference>
<evidence type="ECO:0000256" key="7">
    <source>
        <dbReference type="ARBA" id="ARBA00022840"/>
    </source>
</evidence>
<dbReference type="InterPro" id="IPR050482">
    <property type="entry name" value="Sensor_HK_TwoCompSys"/>
</dbReference>
<dbReference type="Gene3D" id="1.20.5.1930">
    <property type="match status" value="1"/>
</dbReference>